<name>A0A540X7K5_9BACT</name>
<evidence type="ECO:0008006" key="3">
    <source>
        <dbReference type="Google" id="ProtNLM"/>
    </source>
</evidence>
<dbReference type="AlphaFoldDB" id="A0A540X7K5"/>
<dbReference type="RefSeq" id="WP_141641134.1">
    <property type="nucleotide sequence ID" value="NZ_VIFM01000011.1"/>
</dbReference>
<sequence length="229" mass="24738">MRPELLGGGLCLLGALLACGPGVDERDSPDGTYEEEGVLRKPLRVDVEVLDPESADLHFRVWGIDFTPSMNVHVIGVGLTTEFVSKTQLRARLNPLLVKDMPEFPVEVRVEPGDVVYMSGARSPSITVSMPVPELHSLTPDVLEANPTAPVHIAVLGKNLVHGTQAVFRGIWYPVTLSSTRLGELWLPPEALTPTSGKQSLYLEVPRPRLLDTPALSLTVTTSPPVASP</sequence>
<gene>
    <name evidence="1" type="ORF">FJV41_04375</name>
</gene>
<dbReference type="Proteomes" id="UP000315369">
    <property type="component" value="Unassembled WGS sequence"/>
</dbReference>
<comment type="caution">
    <text evidence="1">The sequence shown here is derived from an EMBL/GenBank/DDBJ whole genome shotgun (WGS) entry which is preliminary data.</text>
</comment>
<proteinExistence type="predicted"/>
<accession>A0A540X7K5</accession>
<evidence type="ECO:0000313" key="2">
    <source>
        <dbReference type="Proteomes" id="UP000315369"/>
    </source>
</evidence>
<dbReference type="EMBL" id="VIFM01000011">
    <property type="protein sequence ID" value="TQF17172.1"/>
    <property type="molecule type" value="Genomic_DNA"/>
</dbReference>
<evidence type="ECO:0000313" key="1">
    <source>
        <dbReference type="EMBL" id="TQF17172.1"/>
    </source>
</evidence>
<organism evidence="1 2">
    <name type="scientific">Myxococcus llanfairpwllgwyngyllgogerychwyrndrobwllllantysiliogogogochensis</name>
    <dbReference type="NCBI Taxonomy" id="2590453"/>
    <lineage>
        <taxon>Bacteria</taxon>
        <taxon>Pseudomonadati</taxon>
        <taxon>Myxococcota</taxon>
        <taxon>Myxococcia</taxon>
        <taxon>Myxococcales</taxon>
        <taxon>Cystobacterineae</taxon>
        <taxon>Myxococcaceae</taxon>
        <taxon>Myxococcus</taxon>
    </lineage>
</organism>
<keyword evidence="2" id="KW-1185">Reference proteome</keyword>
<reference evidence="1 2" key="1">
    <citation type="submission" date="2019-06" db="EMBL/GenBank/DDBJ databases">
        <authorList>
            <person name="Livingstone P."/>
            <person name="Whitworth D."/>
        </authorList>
    </citation>
    <scope>NUCLEOTIDE SEQUENCE [LARGE SCALE GENOMIC DNA]</scope>
    <source>
        <strain evidence="1 2">AM401</strain>
    </source>
</reference>
<protein>
    <recommendedName>
        <fullName evidence="3">Lipoprotein</fullName>
    </recommendedName>
</protein>
<dbReference type="PROSITE" id="PS51257">
    <property type="entry name" value="PROKAR_LIPOPROTEIN"/>
    <property type="match status" value="1"/>
</dbReference>